<name>Q0A865_ALKEH</name>
<feature type="signal peptide" evidence="2">
    <location>
        <begin position="1"/>
        <end position="26"/>
    </location>
</feature>
<dbReference type="RefSeq" id="WP_011629366.1">
    <property type="nucleotide sequence ID" value="NC_008340.1"/>
</dbReference>
<reference evidence="4" key="1">
    <citation type="submission" date="2006-08" db="EMBL/GenBank/DDBJ databases">
        <title>Complete sequence of Alkalilimnicola ehrilichei MLHE-1.</title>
        <authorList>
            <person name="Copeland A."/>
            <person name="Lucas S."/>
            <person name="Lapidus A."/>
            <person name="Barry K."/>
            <person name="Detter J.C."/>
            <person name="Glavina del Rio T."/>
            <person name="Hammon N."/>
            <person name="Israni S."/>
            <person name="Dalin E."/>
            <person name="Tice H."/>
            <person name="Pitluck S."/>
            <person name="Sims D."/>
            <person name="Brettin T."/>
            <person name="Bruce D."/>
            <person name="Han C."/>
            <person name="Tapia R."/>
            <person name="Gilna P."/>
            <person name="Schmutz J."/>
            <person name="Larimer F."/>
            <person name="Land M."/>
            <person name="Hauser L."/>
            <person name="Kyrpides N."/>
            <person name="Mikhailova N."/>
            <person name="Oremland R.S."/>
            <person name="Hoeft S.E."/>
            <person name="Switzer-Blum J."/>
            <person name="Kulp T."/>
            <person name="King G."/>
            <person name="Tabita R."/>
            <person name="Witte B."/>
            <person name="Santini J.M."/>
            <person name="Basu P."/>
            <person name="Hollibaugh J.T."/>
            <person name="Xie G."/>
            <person name="Stolz J.F."/>
            <person name="Richardson P."/>
        </authorList>
    </citation>
    <scope>NUCLEOTIDE SEQUENCE [LARGE SCALE GENOMIC DNA]</scope>
    <source>
        <strain evidence="4">ATCC BAA-1101 / DSM 17681 / MLHE-1</strain>
    </source>
</reference>
<evidence type="ECO:0000256" key="2">
    <source>
        <dbReference type="SAM" id="SignalP"/>
    </source>
</evidence>
<evidence type="ECO:0000256" key="1">
    <source>
        <dbReference type="SAM" id="MobiDB-lite"/>
    </source>
</evidence>
<dbReference type="KEGG" id="aeh:Mlg_1626"/>
<feature type="chain" id="PRO_5004167849" description="DUF4148 domain-containing protein" evidence="2">
    <location>
        <begin position="27"/>
        <end position="129"/>
    </location>
</feature>
<dbReference type="Proteomes" id="UP000001962">
    <property type="component" value="Chromosome"/>
</dbReference>
<accession>Q0A865</accession>
<keyword evidence="4" id="KW-1185">Reference proteome</keyword>
<organism evidence="3 4">
    <name type="scientific">Alkalilimnicola ehrlichii (strain ATCC BAA-1101 / DSM 17681 / MLHE-1)</name>
    <dbReference type="NCBI Taxonomy" id="187272"/>
    <lineage>
        <taxon>Bacteria</taxon>
        <taxon>Pseudomonadati</taxon>
        <taxon>Pseudomonadota</taxon>
        <taxon>Gammaproteobacteria</taxon>
        <taxon>Chromatiales</taxon>
        <taxon>Ectothiorhodospiraceae</taxon>
        <taxon>Alkalilimnicola</taxon>
    </lineage>
</organism>
<feature type="compositionally biased region" description="Basic and acidic residues" evidence="1">
    <location>
        <begin position="118"/>
        <end position="129"/>
    </location>
</feature>
<protein>
    <recommendedName>
        <fullName evidence="5">DUF4148 domain-containing protein</fullName>
    </recommendedName>
</protein>
<dbReference type="HOGENOM" id="CLU_159763_0_0_6"/>
<proteinExistence type="predicted"/>
<evidence type="ECO:0008006" key="5">
    <source>
        <dbReference type="Google" id="ProtNLM"/>
    </source>
</evidence>
<evidence type="ECO:0000313" key="3">
    <source>
        <dbReference type="EMBL" id="ABI56972.1"/>
    </source>
</evidence>
<dbReference type="AlphaFoldDB" id="Q0A865"/>
<gene>
    <name evidence="3" type="ordered locus">Mlg_1626</name>
</gene>
<keyword evidence="2" id="KW-0732">Signal</keyword>
<evidence type="ECO:0000313" key="4">
    <source>
        <dbReference type="Proteomes" id="UP000001962"/>
    </source>
</evidence>
<feature type="region of interest" description="Disordered" evidence="1">
    <location>
        <begin position="92"/>
        <end position="129"/>
    </location>
</feature>
<sequence>MKTLILKTTTALTLGAGLALSGVASAENWTTHTFQVVANAPSAQFASDGARVGENYQTYLRYIRANGAEVRSEGQVLVGENYQRHLNDVRERTEARKAASLDRQGEQARSGPRHGRHSVLEHGPRILEG</sequence>
<dbReference type="EMBL" id="CP000453">
    <property type="protein sequence ID" value="ABI56972.1"/>
    <property type="molecule type" value="Genomic_DNA"/>
</dbReference>
<feature type="compositionally biased region" description="Basic and acidic residues" evidence="1">
    <location>
        <begin position="92"/>
        <end position="106"/>
    </location>
</feature>